<dbReference type="Proteomes" id="UP000283509">
    <property type="component" value="Unassembled WGS sequence"/>
</dbReference>
<feature type="disulfide bond" evidence="6">
    <location>
        <begin position="342"/>
        <end position="357"/>
    </location>
</feature>
<comment type="subcellular location">
    <subcellularLocation>
        <location evidence="1">Membrane</location>
        <topology evidence="1">Multi-pass membrane protein</topology>
    </subcellularLocation>
</comment>
<evidence type="ECO:0000256" key="3">
    <source>
        <dbReference type="ARBA" id="ARBA00022989"/>
    </source>
</evidence>
<evidence type="ECO:0000313" key="11">
    <source>
        <dbReference type="EMBL" id="ROT77020.1"/>
    </source>
</evidence>
<dbReference type="Gene3D" id="2.60.120.200">
    <property type="match status" value="1"/>
</dbReference>
<dbReference type="SMART" id="SM00192">
    <property type="entry name" value="LDLa"/>
    <property type="match status" value="1"/>
</dbReference>
<feature type="transmembrane region" description="Helical" evidence="7">
    <location>
        <begin position="629"/>
        <end position="646"/>
    </location>
</feature>
<feature type="disulfide bond" evidence="6">
    <location>
        <begin position="330"/>
        <end position="348"/>
    </location>
</feature>
<evidence type="ECO:0000256" key="5">
    <source>
        <dbReference type="ARBA" id="ARBA00023157"/>
    </source>
</evidence>
<dbReference type="SUPFAM" id="SSF49899">
    <property type="entry name" value="Concanavalin A-like lectins/glucanases"/>
    <property type="match status" value="1"/>
</dbReference>
<feature type="chain" id="PRO_5018968733" evidence="8">
    <location>
        <begin position="16"/>
        <end position="676"/>
    </location>
</feature>
<dbReference type="Pfam" id="PF00354">
    <property type="entry name" value="Pentaxin"/>
    <property type="match status" value="1"/>
</dbReference>
<dbReference type="AlphaFoldDB" id="A0A423TKM5"/>
<keyword evidence="4 7" id="KW-0472">Membrane</keyword>
<keyword evidence="5 6" id="KW-1015">Disulfide bond</keyword>
<dbReference type="SUPFAM" id="SSF90112">
    <property type="entry name" value="Neurotransmitter-gated ion-channel transmembrane pore"/>
    <property type="match status" value="1"/>
</dbReference>
<keyword evidence="3 7" id="KW-1133">Transmembrane helix</keyword>
<dbReference type="InterPro" id="IPR006202">
    <property type="entry name" value="Neur_chan_lig-bd"/>
</dbReference>
<evidence type="ECO:0000259" key="10">
    <source>
        <dbReference type="Pfam" id="PF02931"/>
    </source>
</evidence>
<reference evidence="11 12" key="1">
    <citation type="submission" date="2018-04" db="EMBL/GenBank/DDBJ databases">
        <authorList>
            <person name="Zhang X."/>
            <person name="Yuan J."/>
            <person name="Li F."/>
            <person name="Xiang J."/>
        </authorList>
    </citation>
    <scope>NUCLEOTIDE SEQUENCE [LARGE SCALE GENOMIC DNA]</scope>
    <source>
        <tissue evidence="11">Muscle</tissue>
    </source>
</reference>
<accession>A0A423TKM5</accession>
<dbReference type="InterPro" id="IPR023415">
    <property type="entry name" value="LDLR_class-A_CS"/>
</dbReference>
<dbReference type="Gene3D" id="4.10.400.10">
    <property type="entry name" value="Low-density Lipoprotein Receptor"/>
    <property type="match status" value="1"/>
</dbReference>
<dbReference type="InterPro" id="IPR018000">
    <property type="entry name" value="Neurotransmitter_ion_chnl_CS"/>
</dbReference>
<evidence type="ECO:0000256" key="7">
    <source>
        <dbReference type="SAM" id="Phobius"/>
    </source>
</evidence>
<sequence>MGIWQLILFLYLVFATTDTRVTTVYELLANGKEYASISLHPAVLSQLGDYHTNASTRTVLSEEQSENKAENGPYVDPMSTMLPHSAMGAIDGLNSSLDKNETLTPERIYLTYGRRTTHIPARLYDLDQWHRACHVGARSHNHTFYLDGTPLSSWVWGHDPPLLTGGALVLGQNPGTFQGGFNNKYGFKGKLADVNAWSRALTPADIQRQSECRDDPPAEGDWISWSNASWRLEGRVRGLQENPCREVGPFLVFFNTKVSLAEAFHSLQILGLTLFLPVSQEDSENVQQLLTKYGSNCFPSGARDGSSSIFDNNTSLPLTLSTCLPSEFVCDDGSCIDITQRCDLVSDCADWSDERGCILATTPKGHLNTLPPSRDLHVNASVYLEVITVDLLQMSLLLDLKISLLWYDPNVKFLNLRASSHTNTVPRLHSGFKLWTPSVTIEPLLGFPARKSVLVVCRESNGTVIEDDTVYEGRENPLRLLIHLQPEVRCTFNFQWFPWDEQICLFNLSLVNLDQRNMKPQETSDAIATSRLILEEYTVTNLSLFQHEGATSRTVLVQLKRHSLQYAYDSYFPTALLLALGYGTLFLPAEPFNDRGTMSLTTLLVLVALYTDSLRSLPDVNYNTYLDVWYIFSMAYLSLIVATHIVSRGPKVLLYSQLLFGVGLVVFVVGYAARIE</sequence>
<dbReference type="Pfam" id="PF00057">
    <property type="entry name" value="Ldl_recept_a"/>
    <property type="match status" value="1"/>
</dbReference>
<dbReference type="InterPro" id="IPR001759">
    <property type="entry name" value="PTX_dom"/>
</dbReference>
<evidence type="ECO:0000256" key="6">
    <source>
        <dbReference type="PROSITE-ProRule" id="PRU00124"/>
    </source>
</evidence>
<name>A0A423TKM5_PENVA</name>
<dbReference type="PROSITE" id="PS01209">
    <property type="entry name" value="LDLRA_1"/>
    <property type="match status" value="1"/>
</dbReference>
<dbReference type="InterPro" id="IPR036734">
    <property type="entry name" value="Neur_chan_lig-bd_sf"/>
</dbReference>
<dbReference type="EMBL" id="QCYY01001576">
    <property type="protein sequence ID" value="ROT77020.1"/>
    <property type="molecule type" value="Genomic_DNA"/>
</dbReference>
<keyword evidence="8" id="KW-0732">Signal</keyword>
<dbReference type="InterPro" id="IPR038050">
    <property type="entry name" value="Neuro_actylchol_rec"/>
</dbReference>
<feature type="domain" description="Neurotransmitter-gated ion-channel ligand-binding" evidence="10">
    <location>
        <begin position="373"/>
        <end position="541"/>
    </location>
</feature>
<dbReference type="InterPro" id="IPR002172">
    <property type="entry name" value="LDrepeatLR_classA_rpt"/>
</dbReference>
<protein>
    <submittedName>
        <fullName evidence="11">Putative neuronal pentraxin-2-like</fullName>
    </submittedName>
</protein>
<dbReference type="Gene3D" id="2.70.170.10">
    <property type="entry name" value="Neurotransmitter-gated ion-channel ligand-binding domain"/>
    <property type="match status" value="1"/>
</dbReference>
<dbReference type="Gene3D" id="1.20.58.390">
    <property type="entry name" value="Neurotransmitter-gated ion-channel transmembrane domain"/>
    <property type="match status" value="1"/>
</dbReference>
<feature type="domain" description="Pentraxin (PTX)" evidence="9">
    <location>
        <begin position="128"/>
        <end position="236"/>
    </location>
</feature>
<dbReference type="CDD" id="cd00112">
    <property type="entry name" value="LDLa"/>
    <property type="match status" value="1"/>
</dbReference>
<organism evidence="11 12">
    <name type="scientific">Penaeus vannamei</name>
    <name type="common">Whiteleg shrimp</name>
    <name type="synonym">Litopenaeus vannamei</name>
    <dbReference type="NCBI Taxonomy" id="6689"/>
    <lineage>
        <taxon>Eukaryota</taxon>
        <taxon>Metazoa</taxon>
        <taxon>Ecdysozoa</taxon>
        <taxon>Arthropoda</taxon>
        <taxon>Crustacea</taxon>
        <taxon>Multicrustacea</taxon>
        <taxon>Malacostraca</taxon>
        <taxon>Eumalacostraca</taxon>
        <taxon>Eucarida</taxon>
        <taxon>Decapoda</taxon>
        <taxon>Dendrobranchiata</taxon>
        <taxon>Penaeoidea</taxon>
        <taxon>Penaeidae</taxon>
        <taxon>Penaeus</taxon>
    </lineage>
</organism>
<feature type="signal peptide" evidence="8">
    <location>
        <begin position="1"/>
        <end position="15"/>
    </location>
</feature>
<dbReference type="InterPro" id="IPR006201">
    <property type="entry name" value="Neur_channel"/>
</dbReference>
<feature type="transmembrane region" description="Helical" evidence="7">
    <location>
        <begin position="570"/>
        <end position="588"/>
    </location>
</feature>
<dbReference type="GO" id="GO:0004888">
    <property type="term" value="F:transmembrane signaling receptor activity"/>
    <property type="evidence" value="ECO:0007669"/>
    <property type="project" value="InterPro"/>
</dbReference>
<dbReference type="Pfam" id="PF02931">
    <property type="entry name" value="Neur_chan_LBD"/>
    <property type="match status" value="1"/>
</dbReference>
<evidence type="ECO:0000256" key="8">
    <source>
        <dbReference type="SAM" id="SignalP"/>
    </source>
</evidence>
<dbReference type="SUPFAM" id="SSF63712">
    <property type="entry name" value="Nicotinic receptor ligand binding domain-like"/>
    <property type="match status" value="1"/>
</dbReference>
<dbReference type="InterPro" id="IPR036719">
    <property type="entry name" value="Neuro-gated_channel_TM_sf"/>
</dbReference>
<comment type="caution">
    <text evidence="11">The sequence shown here is derived from an EMBL/GenBank/DDBJ whole genome shotgun (WGS) entry which is preliminary data.</text>
</comment>
<dbReference type="PROSITE" id="PS50068">
    <property type="entry name" value="LDLRA_2"/>
    <property type="match status" value="1"/>
</dbReference>
<dbReference type="PANTHER" id="PTHR18945">
    <property type="entry name" value="NEUROTRANSMITTER GATED ION CHANNEL"/>
    <property type="match status" value="1"/>
</dbReference>
<dbReference type="SUPFAM" id="SSF57424">
    <property type="entry name" value="LDL receptor-like module"/>
    <property type="match status" value="1"/>
</dbReference>
<evidence type="ECO:0000256" key="2">
    <source>
        <dbReference type="ARBA" id="ARBA00022692"/>
    </source>
</evidence>
<evidence type="ECO:0000256" key="1">
    <source>
        <dbReference type="ARBA" id="ARBA00004141"/>
    </source>
</evidence>
<reference evidence="11 12" key="2">
    <citation type="submission" date="2019-01" db="EMBL/GenBank/DDBJ databases">
        <title>The decoding of complex shrimp genome reveals the adaptation for benthos swimmer, frequently molting mechanism and breeding impact on genome.</title>
        <authorList>
            <person name="Sun Y."/>
            <person name="Gao Y."/>
            <person name="Yu Y."/>
        </authorList>
    </citation>
    <scope>NUCLEOTIDE SEQUENCE [LARGE SCALE GENOMIC DNA]</scope>
    <source>
        <tissue evidence="11">Muscle</tissue>
    </source>
</reference>
<keyword evidence="12" id="KW-1185">Reference proteome</keyword>
<dbReference type="GO" id="GO:0005230">
    <property type="term" value="F:extracellular ligand-gated monoatomic ion channel activity"/>
    <property type="evidence" value="ECO:0007669"/>
    <property type="project" value="InterPro"/>
</dbReference>
<dbReference type="OrthoDB" id="6359554at2759"/>
<feature type="transmembrane region" description="Helical" evidence="7">
    <location>
        <begin position="653"/>
        <end position="673"/>
    </location>
</feature>
<dbReference type="PROSITE" id="PS00236">
    <property type="entry name" value="NEUROTR_ION_CHANNEL"/>
    <property type="match status" value="1"/>
</dbReference>
<dbReference type="InterPro" id="IPR036055">
    <property type="entry name" value="LDL_receptor-like_sf"/>
</dbReference>
<feature type="disulfide bond" evidence="6">
    <location>
        <begin position="323"/>
        <end position="335"/>
    </location>
</feature>
<dbReference type="InterPro" id="IPR013320">
    <property type="entry name" value="ConA-like_dom_sf"/>
</dbReference>
<evidence type="ECO:0000256" key="4">
    <source>
        <dbReference type="ARBA" id="ARBA00023136"/>
    </source>
</evidence>
<dbReference type="GO" id="GO:0016020">
    <property type="term" value="C:membrane"/>
    <property type="evidence" value="ECO:0007669"/>
    <property type="project" value="UniProtKB-SubCell"/>
</dbReference>
<keyword evidence="2 7" id="KW-0812">Transmembrane</keyword>
<gene>
    <name evidence="11" type="ORF">C7M84_004349</name>
</gene>
<proteinExistence type="predicted"/>
<evidence type="ECO:0000259" key="9">
    <source>
        <dbReference type="Pfam" id="PF00354"/>
    </source>
</evidence>
<evidence type="ECO:0000313" key="12">
    <source>
        <dbReference type="Proteomes" id="UP000283509"/>
    </source>
</evidence>
<feature type="transmembrane region" description="Helical" evidence="7">
    <location>
        <begin position="600"/>
        <end position="617"/>
    </location>
</feature>